<sequence>MSTSGRPRPGAWLRPAPDASPTAPAAPAAPAVEDDLAARLARLPVGEHAEVLTAEHERLHRLLATVDQL</sequence>
<dbReference type="AlphaFoldDB" id="A0A1G8AFS1"/>
<reference evidence="3" key="1">
    <citation type="submission" date="2016-10" db="EMBL/GenBank/DDBJ databases">
        <authorList>
            <person name="Varghese N."/>
            <person name="Submissions S."/>
        </authorList>
    </citation>
    <scope>NUCLEOTIDE SEQUENCE [LARGE SCALE GENOMIC DNA]</scope>
    <source>
        <strain evidence="3">DSM 44526</strain>
    </source>
</reference>
<organism evidence="2 3">
    <name type="scientific">Klenkia brasiliensis</name>
    <dbReference type="NCBI Taxonomy" id="333142"/>
    <lineage>
        <taxon>Bacteria</taxon>
        <taxon>Bacillati</taxon>
        <taxon>Actinomycetota</taxon>
        <taxon>Actinomycetes</taxon>
        <taxon>Geodermatophilales</taxon>
        <taxon>Geodermatophilaceae</taxon>
        <taxon>Klenkia</taxon>
    </lineage>
</organism>
<gene>
    <name evidence="2" type="ORF">SAMN05660324_0120</name>
</gene>
<accession>A0A1G8AFS1</accession>
<dbReference type="EMBL" id="FNCF01000011">
    <property type="protein sequence ID" value="SDH19170.1"/>
    <property type="molecule type" value="Genomic_DNA"/>
</dbReference>
<name>A0A1G8AFS1_9ACTN</name>
<feature type="region of interest" description="Disordered" evidence="1">
    <location>
        <begin position="1"/>
        <end position="30"/>
    </location>
</feature>
<proteinExistence type="predicted"/>
<feature type="compositionally biased region" description="Low complexity" evidence="1">
    <location>
        <begin position="15"/>
        <end position="30"/>
    </location>
</feature>
<dbReference type="Proteomes" id="UP000198863">
    <property type="component" value="Unassembled WGS sequence"/>
</dbReference>
<evidence type="ECO:0000256" key="1">
    <source>
        <dbReference type="SAM" id="MobiDB-lite"/>
    </source>
</evidence>
<evidence type="ECO:0000313" key="2">
    <source>
        <dbReference type="EMBL" id="SDH19170.1"/>
    </source>
</evidence>
<evidence type="ECO:0000313" key="3">
    <source>
        <dbReference type="Proteomes" id="UP000198863"/>
    </source>
</evidence>
<protein>
    <submittedName>
        <fullName evidence="2">Uncharacterized protein</fullName>
    </submittedName>
</protein>
<keyword evidence="3" id="KW-1185">Reference proteome</keyword>